<name>A0A1W0X393_HYPEX</name>
<comment type="similarity">
    <text evidence="2">Belongs to the RRP17 family.</text>
</comment>
<dbReference type="GO" id="GO:0005730">
    <property type="term" value="C:nucleolus"/>
    <property type="evidence" value="ECO:0007669"/>
    <property type="project" value="UniProtKB-SubCell"/>
</dbReference>
<evidence type="ECO:0000256" key="1">
    <source>
        <dbReference type="ARBA" id="ARBA00004604"/>
    </source>
</evidence>
<dbReference type="PANTHER" id="PTHR14577">
    <property type="entry name" value="NUCLEOLAR PROTEIN 12"/>
    <property type="match status" value="1"/>
</dbReference>
<dbReference type="EMBL" id="MTYJ01000021">
    <property type="protein sequence ID" value="OQV21784.1"/>
    <property type="molecule type" value="Genomic_DNA"/>
</dbReference>
<dbReference type="Pfam" id="PF09805">
    <property type="entry name" value="Nop25"/>
    <property type="match status" value="1"/>
</dbReference>
<evidence type="ECO:0000256" key="3">
    <source>
        <dbReference type="ARBA" id="ARBA00015520"/>
    </source>
</evidence>
<reference evidence="8" key="1">
    <citation type="submission" date="2017-01" db="EMBL/GenBank/DDBJ databases">
        <title>Comparative genomics of anhydrobiosis in the tardigrade Hypsibius dujardini.</title>
        <authorList>
            <person name="Yoshida Y."/>
            <person name="Koutsovoulos G."/>
            <person name="Laetsch D."/>
            <person name="Stevens L."/>
            <person name="Kumar S."/>
            <person name="Horikawa D."/>
            <person name="Ishino K."/>
            <person name="Komine S."/>
            <person name="Tomita M."/>
            <person name="Blaxter M."/>
            <person name="Arakawa K."/>
        </authorList>
    </citation>
    <scope>NUCLEOTIDE SEQUENCE [LARGE SCALE GENOMIC DNA]</scope>
    <source>
        <strain evidence="8">Z151</strain>
    </source>
</reference>
<dbReference type="AlphaFoldDB" id="A0A1W0X393"/>
<comment type="subcellular location">
    <subcellularLocation>
        <location evidence="1">Nucleus</location>
        <location evidence="1">Nucleolus</location>
    </subcellularLocation>
</comment>
<organism evidence="7 8">
    <name type="scientific">Hypsibius exemplaris</name>
    <name type="common">Freshwater tardigrade</name>
    <dbReference type="NCBI Taxonomy" id="2072580"/>
    <lineage>
        <taxon>Eukaryota</taxon>
        <taxon>Metazoa</taxon>
        <taxon>Ecdysozoa</taxon>
        <taxon>Tardigrada</taxon>
        <taxon>Eutardigrada</taxon>
        <taxon>Parachela</taxon>
        <taxon>Hypsibioidea</taxon>
        <taxon>Hypsibiidae</taxon>
        <taxon>Hypsibius</taxon>
    </lineage>
</organism>
<proteinExistence type="inferred from homology"/>
<dbReference type="PANTHER" id="PTHR14577:SF0">
    <property type="entry name" value="NUCLEOLAR PROTEIN 12"/>
    <property type="match status" value="1"/>
</dbReference>
<evidence type="ECO:0000313" key="8">
    <source>
        <dbReference type="Proteomes" id="UP000192578"/>
    </source>
</evidence>
<keyword evidence="8" id="KW-1185">Reference proteome</keyword>
<dbReference type="InterPro" id="IPR019186">
    <property type="entry name" value="Nucleolar_protein_12"/>
</dbReference>
<dbReference type="GO" id="GO:0019843">
    <property type="term" value="F:rRNA binding"/>
    <property type="evidence" value="ECO:0007669"/>
    <property type="project" value="TreeGrafter"/>
</dbReference>
<dbReference type="OrthoDB" id="551633at2759"/>
<keyword evidence="5" id="KW-0539">Nucleus</keyword>
<feature type="region of interest" description="Disordered" evidence="6">
    <location>
        <begin position="113"/>
        <end position="190"/>
    </location>
</feature>
<feature type="compositionally biased region" description="Basic and acidic residues" evidence="6">
    <location>
        <begin position="136"/>
        <end position="152"/>
    </location>
</feature>
<evidence type="ECO:0000313" key="7">
    <source>
        <dbReference type="EMBL" id="OQV21784.1"/>
    </source>
</evidence>
<evidence type="ECO:0000256" key="2">
    <source>
        <dbReference type="ARBA" id="ARBA00007175"/>
    </source>
</evidence>
<keyword evidence="4" id="KW-0175">Coiled coil</keyword>
<accession>A0A1W0X393</accession>
<sequence>MAKKKLTVTFNESDRRDYLLGFRKRKNERRTVAKDKIEKKLIEERKAIRAERRKQNGGAMHVFPQHVEDLLSTVKEQTIDLPTHSVTITQMDDLELAQEDVFLGRNHFSASAPLDVDAEDGEAPSERSHGRSTSGGDRESNPKKLKALEKMMARLKGSNKHRGGKGVQGRPGRPDSGSGVGKGSKPKRTR</sequence>
<evidence type="ECO:0000256" key="4">
    <source>
        <dbReference type="ARBA" id="ARBA00023054"/>
    </source>
</evidence>
<gene>
    <name evidence="7" type="ORF">BV898_04360</name>
</gene>
<protein>
    <recommendedName>
        <fullName evidence="3">Nucleolar protein 12</fullName>
    </recommendedName>
</protein>
<evidence type="ECO:0000256" key="5">
    <source>
        <dbReference type="ARBA" id="ARBA00023242"/>
    </source>
</evidence>
<evidence type="ECO:0000256" key="6">
    <source>
        <dbReference type="SAM" id="MobiDB-lite"/>
    </source>
</evidence>
<comment type="caution">
    <text evidence="7">The sequence shown here is derived from an EMBL/GenBank/DDBJ whole genome shotgun (WGS) entry which is preliminary data.</text>
</comment>
<dbReference type="Proteomes" id="UP000192578">
    <property type="component" value="Unassembled WGS sequence"/>
</dbReference>